<dbReference type="FunFam" id="1.10.10.10:FF:000322">
    <property type="entry name" value="Probable disease resistance protein At1g63360"/>
    <property type="match status" value="1"/>
</dbReference>
<evidence type="ECO:0000256" key="3">
    <source>
        <dbReference type="ARBA" id="ARBA00022737"/>
    </source>
</evidence>
<feature type="region of interest" description="Disordered" evidence="7">
    <location>
        <begin position="1026"/>
        <end position="1094"/>
    </location>
</feature>
<keyword evidence="3" id="KW-0677">Repeat</keyword>
<evidence type="ECO:0000313" key="12">
    <source>
        <dbReference type="EMBL" id="CAD6255643.1"/>
    </source>
</evidence>
<dbReference type="Gene3D" id="1.10.10.10">
    <property type="entry name" value="Winged helix-like DNA-binding domain superfamily/Winged helix DNA-binding domain"/>
    <property type="match status" value="1"/>
</dbReference>
<dbReference type="InterPro" id="IPR036388">
    <property type="entry name" value="WH-like_DNA-bd_sf"/>
</dbReference>
<dbReference type="InterPro" id="IPR032675">
    <property type="entry name" value="LRR_dom_sf"/>
</dbReference>
<feature type="domain" description="Disease resistance N-terminal" evidence="9">
    <location>
        <begin position="7"/>
        <end position="96"/>
    </location>
</feature>
<dbReference type="InterPro" id="IPR041118">
    <property type="entry name" value="Rx_N"/>
</dbReference>
<evidence type="ECO:0000256" key="4">
    <source>
        <dbReference type="ARBA" id="ARBA00022741"/>
    </source>
</evidence>
<sequence>MDLVARAVGSIVTKLGELLHGEYKLQKGLPEQIEYLKNELESAHTALCKVGETPPEHLDRQVRLWAGDVREASYDMEDILDAFLIDVVEGAAPAETKSKKGLLKRFKKKMARLLKKSKARHDIAGTIEDMKKRLQEVLGRRDRYSISIAVPAPATKLDPRLVDMNKEAAQIIGIERTRAELIDMLQSSTHGHGDAGASSSSNRTKIVSVVGAGGLGKTTLAKAVYNKLSTVYDCRAFVSVGRNPDLVQVFTSIFLLLDEERYKAIRDVNDLQLLIGELQKFLVNKRQFIFDNTNLKKFQRGHCKSWKYKVIRFFIVIDDVWDINSWQALGSALHQNNNGSRVVKTTRNLEVACGDEVYQLGSLSHDNSKKLFYMRLFGGEDNCPAHHPEEASKKILHKCGGVPLAIITMASLLVGKSRNDWFEVCNSPGFYGGRDNRQADDTEWILSLSYYDLPSHLKTCLLYLSVYPEDYEIEKDSLIWKWVAEGFIEKKTGKSLFQRGEEYFHQLINRSMIQGVESIEDGIIHGCRVHDMVLDLIRGQAGEENFMTISNEDGGTSSRHKVRRLAHQNRILLLGQSHPDSHRDTTQLRSLVAHGCDIHGWVLSPSFKLLRVLALERCTSSDNFEYDRHGLEHLGNLVHLRYLGLRGTKVRELPEAIGALKLLQTLDTQHTGLDQLPWSVSLLTRLVCLRCDSKWTTAPDGFLQKVTSLEELQISVRMLSFESQRQFLKELGNQSQLRVLRVIGMGRLDESMQAELLKSLGNLQELQHLDLDCLWIRETSPVSMEWDKAMLPEHLRRLCIHCISFPCVPSFIDPTLLLNLCYLELHVDHMDEAGLRTLGGLPDLRYLCIAPADYGTASHEQSMVINIASHDVFFHKLRTLILFGWMVQLATNGDSTSASLSICRGGQDAAMVFDSNSKAEDGGSSSRVAPGPVAVMPNLHGLVFTVPVRAFYEDGHATCDNNLGLDLECLPSLRYVWARLDSKGAFPDDVNKADAELRRIVQLHPNSSALRFDVCVVNDEDMMARPIHNDGEEAEDKDEVTDEDVSEASLYDTAEEDEMTEEEVSAASLSGREEEKKRRRRPWQSPYPTEKRRMSTPAYMVHRPLRPEQLSKSLAEYNYATTEANVDVLKFIQIGLTFSDEQATQPMIEPDDRRRPCAWQFNFRGSRDRRRGCGPHRAAPPQWDRLHPPRHRGSRSRTLCRAADVVLNMDLYWVTFDGRNGVGYLHKLVANGKPA</sequence>
<dbReference type="GO" id="GO:0003676">
    <property type="term" value="F:nucleic acid binding"/>
    <property type="evidence" value="ECO:0007669"/>
    <property type="project" value="InterPro"/>
</dbReference>
<evidence type="ECO:0000256" key="2">
    <source>
        <dbReference type="ARBA" id="ARBA00022614"/>
    </source>
</evidence>
<evidence type="ECO:0000256" key="5">
    <source>
        <dbReference type="ARBA" id="ARBA00022821"/>
    </source>
</evidence>
<proteinExistence type="inferred from homology"/>
<dbReference type="Gene3D" id="1.20.5.4130">
    <property type="match status" value="1"/>
</dbReference>
<dbReference type="SUPFAM" id="SSF52540">
    <property type="entry name" value="P-loop containing nucleoside triphosphate hydrolases"/>
    <property type="match status" value="1"/>
</dbReference>
<evidence type="ECO:0000256" key="6">
    <source>
        <dbReference type="ARBA" id="ARBA00023054"/>
    </source>
</evidence>
<evidence type="ECO:0000256" key="1">
    <source>
        <dbReference type="ARBA" id="ARBA00008894"/>
    </source>
</evidence>
<keyword evidence="4" id="KW-0547">Nucleotide-binding</keyword>
<dbReference type="AlphaFoldDB" id="A0A811Q984"/>
<dbReference type="InterPro" id="IPR036397">
    <property type="entry name" value="RNaseH_sf"/>
</dbReference>
<dbReference type="GO" id="GO:0043531">
    <property type="term" value="F:ADP binding"/>
    <property type="evidence" value="ECO:0007669"/>
    <property type="project" value="InterPro"/>
</dbReference>
<feature type="compositionally biased region" description="Acidic residues" evidence="7">
    <location>
        <begin position="1032"/>
        <end position="1046"/>
    </location>
</feature>
<dbReference type="InterPro" id="IPR027417">
    <property type="entry name" value="P-loop_NTPase"/>
</dbReference>
<gene>
    <name evidence="12" type="ORF">NCGR_LOCUS39184</name>
</gene>
<dbReference type="OrthoDB" id="688442at2759"/>
<dbReference type="InterPro" id="IPR058922">
    <property type="entry name" value="WHD_DRP"/>
</dbReference>
<dbReference type="SUPFAM" id="SSF53098">
    <property type="entry name" value="Ribonuclease H-like"/>
    <property type="match status" value="1"/>
</dbReference>
<keyword evidence="6" id="KW-0175">Coiled coil</keyword>
<keyword evidence="5" id="KW-0611">Plant defense</keyword>
<keyword evidence="2" id="KW-0433">Leucine-rich repeat</keyword>
<dbReference type="PANTHER" id="PTHR23155">
    <property type="entry name" value="DISEASE RESISTANCE PROTEIN RP"/>
    <property type="match status" value="1"/>
</dbReference>
<dbReference type="Gene3D" id="3.80.10.10">
    <property type="entry name" value="Ribonuclease Inhibitor"/>
    <property type="match status" value="1"/>
</dbReference>
<comment type="similarity">
    <text evidence="1">Belongs to the disease resistance NB-LRR family.</text>
</comment>
<comment type="caution">
    <text evidence="12">The sequence shown here is derived from an EMBL/GenBank/DDBJ whole genome shotgun (WGS) entry which is preliminary data.</text>
</comment>
<dbReference type="Pfam" id="PF00931">
    <property type="entry name" value="NB-ARC"/>
    <property type="match status" value="1"/>
</dbReference>
<dbReference type="InterPro" id="IPR012337">
    <property type="entry name" value="RNaseH-like_sf"/>
</dbReference>
<feature type="domain" description="Disease resistance R13L4/SHOC-2-like LRR" evidence="11">
    <location>
        <begin position="587"/>
        <end position="1009"/>
    </location>
</feature>
<accession>A0A811Q984</accession>
<evidence type="ECO:0000259" key="11">
    <source>
        <dbReference type="Pfam" id="PF23598"/>
    </source>
</evidence>
<feature type="compositionally biased region" description="Acidic residues" evidence="7">
    <location>
        <begin position="1053"/>
        <end position="1064"/>
    </location>
</feature>
<dbReference type="PRINTS" id="PR00364">
    <property type="entry name" value="DISEASERSIST"/>
</dbReference>
<organism evidence="12 13">
    <name type="scientific">Miscanthus lutarioriparius</name>
    <dbReference type="NCBI Taxonomy" id="422564"/>
    <lineage>
        <taxon>Eukaryota</taxon>
        <taxon>Viridiplantae</taxon>
        <taxon>Streptophyta</taxon>
        <taxon>Embryophyta</taxon>
        <taxon>Tracheophyta</taxon>
        <taxon>Spermatophyta</taxon>
        <taxon>Magnoliopsida</taxon>
        <taxon>Liliopsida</taxon>
        <taxon>Poales</taxon>
        <taxon>Poaceae</taxon>
        <taxon>PACMAD clade</taxon>
        <taxon>Panicoideae</taxon>
        <taxon>Andropogonodae</taxon>
        <taxon>Andropogoneae</taxon>
        <taxon>Saccharinae</taxon>
        <taxon>Miscanthus</taxon>
    </lineage>
</organism>
<feature type="domain" description="NB-ARC" evidence="8">
    <location>
        <begin position="202"/>
        <end position="375"/>
    </location>
</feature>
<feature type="domain" description="Disease resistance protein winged helix" evidence="10">
    <location>
        <begin position="466"/>
        <end position="537"/>
    </location>
</feature>
<evidence type="ECO:0000256" key="7">
    <source>
        <dbReference type="SAM" id="MobiDB-lite"/>
    </source>
</evidence>
<dbReference type="GO" id="GO:0002758">
    <property type="term" value="P:innate immune response-activating signaling pathway"/>
    <property type="evidence" value="ECO:0007669"/>
    <property type="project" value="UniProtKB-ARBA"/>
</dbReference>
<dbReference type="Gene3D" id="3.40.50.300">
    <property type="entry name" value="P-loop containing nucleotide triphosphate hydrolases"/>
    <property type="match status" value="1"/>
</dbReference>
<dbReference type="InterPro" id="IPR055414">
    <property type="entry name" value="LRR_R13L4/SHOC2-like"/>
</dbReference>
<dbReference type="CDD" id="cd14798">
    <property type="entry name" value="RX-CC_like"/>
    <property type="match status" value="1"/>
</dbReference>
<name>A0A811Q984_9POAL</name>
<feature type="region of interest" description="Disordered" evidence="7">
    <location>
        <begin position="1168"/>
        <end position="1194"/>
    </location>
</feature>
<dbReference type="Gene3D" id="1.10.8.430">
    <property type="entry name" value="Helical domain of apoptotic protease-activating factors"/>
    <property type="match status" value="1"/>
</dbReference>
<dbReference type="InterPro" id="IPR038005">
    <property type="entry name" value="RX-like_CC"/>
</dbReference>
<dbReference type="InterPro" id="IPR042197">
    <property type="entry name" value="Apaf_helical"/>
</dbReference>
<evidence type="ECO:0000313" key="13">
    <source>
        <dbReference type="Proteomes" id="UP000604825"/>
    </source>
</evidence>
<evidence type="ECO:0000259" key="8">
    <source>
        <dbReference type="Pfam" id="PF00931"/>
    </source>
</evidence>
<dbReference type="Pfam" id="PF18052">
    <property type="entry name" value="Rx_N"/>
    <property type="match status" value="1"/>
</dbReference>
<dbReference type="SUPFAM" id="SSF52047">
    <property type="entry name" value="RNI-like"/>
    <property type="match status" value="1"/>
</dbReference>
<keyword evidence="13" id="KW-1185">Reference proteome</keyword>
<dbReference type="InterPro" id="IPR002182">
    <property type="entry name" value="NB-ARC"/>
</dbReference>
<evidence type="ECO:0000259" key="9">
    <source>
        <dbReference type="Pfam" id="PF18052"/>
    </source>
</evidence>
<dbReference type="PANTHER" id="PTHR23155:SF1116">
    <property type="entry name" value="OS12G0273300 PROTEIN"/>
    <property type="match status" value="1"/>
</dbReference>
<dbReference type="GO" id="GO:0042742">
    <property type="term" value="P:defense response to bacterium"/>
    <property type="evidence" value="ECO:0007669"/>
    <property type="project" value="UniProtKB-ARBA"/>
</dbReference>
<reference evidence="12" key="1">
    <citation type="submission" date="2020-10" db="EMBL/GenBank/DDBJ databases">
        <authorList>
            <person name="Han B."/>
            <person name="Lu T."/>
            <person name="Zhao Q."/>
            <person name="Huang X."/>
            <person name="Zhao Y."/>
        </authorList>
    </citation>
    <scope>NUCLEOTIDE SEQUENCE</scope>
</reference>
<dbReference type="Gene3D" id="3.30.420.10">
    <property type="entry name" value="Ribonuclease H-like superfamily/Ribonuclease H"/>
    <property type="match status" value="1"/>
</dbReference>
<dbReference type="InterPro" id="IPR044974">
    <property type="entry name" value="Disease_R_plants"/>
</dbReference>
<dbReference type="GO" id="GO:0009626">
    <property type="term" value="P:plant-type hypersensitive response"/>
    <property type="evidence" value="ECO:0007669"/>
    <property type="project" value="UniProtKB-ARBA"/>
</dbReference>
<dbReference type="Proteomes" id="UP000604825">
    <property type="component" value="Unassembled WGS sequence"/>
</dbReference>
<dbReference type="Pfam" id="PF23598">
    <property type="entry name" value="LRR_14"/>
    <property type="match status" value="1"/>
</dbReference>
<protein>
    <submittedName>
        <fullName evidence="12">Uncharacterized protein</fullName>
    </submittedName>
</protein>
<evidence type="ECO:0000259" key="10">
    <source>
        <dbReference type="Pfam" id="PF23559"/>
    </source>
</evidence>
<dbReference type="Pfam" id="PF23559">
    <property type="entry name" value="WHD_DRP"/>
    <property type="match status" value="1"/>
</dbReference>
<dbReference type="EMBL" id="CAJGYO010000010">
    <property type="protein sequence ID" value="CAD6255643.1"/>
    <property type="molecule type" value="Genomic_DNA"/>
</dbReference>